<dbReference type="PANTHER" id="PTHR33794:SF1">
    <property type="entry name" value="BACILLOLYSIN"/>
    <property type="match status" value="1"/>
</dbReference>
<keyword evidence="5" id="KW-0378">Hydrolase</keyword>
<dbReference type="Gene3D" id="1.10.390.10">
    <property type="entry name" value="Neutral Protease Domain 2"/>
    <property type="match status" value="1"/>
</dbReference>
<evidence type="ECO:0000256" key="5">
    <source>
        <dbReference type="ARBA" id="ARBA00022801"/>
    </source>
</evidence>
<dbReference type="InterPro" id="IPR001570">
    <property type="entry name" value="Peptidase_M4_C_domain"/>
</dbReference>
<accession>A0ABQ5QLL7</accession>
<evidence type="ECO:0000313" key="12">
    <source>
        <dbReference type="EMBL" id="GLH95089.1"/>
    </source>
</evidence>
<organism evidence="12 13">
    <name type="scientific">Phytohabitans aurantiacus</name>
    <dbReference type="NCBI Taxonomy" id="3016789"/>
    <lineage>
        <taxon>Bacteria</taxon>
        <taxon>Bacillati</taxon>
        <taxon>Actinomycetota</taxon>
        <taxon>Actinomycetes</taxon>
        <taxon>Micromonosporales</taxon>
        <taxon>Micromonosporaceae</taxon>
    </lineage>
</organism>
<protein>
    <recommendedName>
        <fullName evidence="11">Fibronectin type-III domain-containing protein</fullName>
    </recommendedName>
</protein>
<keyword evidence="7" id="KW-0482">Metalloprotease</keyword>
<dbReference type="Pfam" id="PF01447">
    <property type="entry name" value="Peptidase_M4"/>
    <property type="match status" value="1"/>
</dbReference>
<comment type="similarity">
    <text evidence="1">Belongs to the peptidase M4 family.</text>
</comment>
<dbReference type="Gene3D" id="3.10.170.10">
    <property type="match status" value="1"/>
</dbReference>
<dbReference type="Pfam" id="PF00041">
    <property type="entry name" value="fn3"/>
    <property type="match status" value="1"/>
</dbReference>
<keyword evidence="2" id="KW-0645">Protease</keyword>
<keyword evidence="6" id="KW-0862">Zinc</keyword>
<dbReference type="RefSeq" id="WP_281891950.1">
    <property type="nucleotide sequence ID" value="NZ_BSDI01000001.1"/>
</dbReference>
<dbReference type="SUPFAM" id="SSF55486">
    <property type="entry name" value="Metalloproteases ('zincins'), catalytic domain"/>
    <property type="match status" value="1"/>
</dbReference>
<reference evidence="12" key="1">
    <citation type="submission" date="2022-12" db="EMBL/GenBank/DDBJ databases">
        <title>New Phytohabitans aurantiacus sp. RD004123 nov., an actinomycete isolated from soil.</title>
        <authorList>
            <person name="Triningsih D.W."/>
            <person name="Harunari E."/>
            <person name="Igarashi Y."/>
        </authorList>
    </citation>
    <scope>NUCLEOTIDE SEQUENCE</scope>
    <source>
        <strain evidence="12">RD004123</strain>
    </source>
</reference>
<dbReference type="PROSITE" id="PS50853">
    <property type="entry name" value="FN3"/>
    <property type="match status" value="1"/>
</dbReference>
<feature type="signal peptide" evidence="10">
    <location>
        <begin position="1"/>
        <end position="22"/>
    </location>
</feature>
<dbReference type="Pfam" id="PF07504">
    <property type="entry name" value="FTP"/>
    <property type="match status" value="1"/>
</dbReference>
<evidence type="ECO:0000256" key="8">
    <source>
        <dbReference type="ARBA" id="ARBA00023295"/>
    </source>
</evidence>
<dbReference type="PRINTS" id="PR00730">
    <property type="entry name" value="THERMOLYSIN"/>
</dbReference>
<dbReference type="InterPro" id="IPR027268">
    <property type="entry name" value="Peptidase_M4/M1_CTD_sf"/>
</dbReference>
<dbReference type="Gene3D" id="2.60.40.10">
    <property type="entry name" value="Immunoglobulins"/>
    <property type="match status" value="1"/>
</dbReference>
<evidence type="ECO:0000256" key="10">
    <source>
        <dbReference type="SAM" id="SignalP"/>
    </source>
</evidence>
<evidence type="ECO:0000256" key="4">
    <source>
        <dbReference type="ARBA" id="ARBA00022729"/>
    </source>
</evidence>
<evidence type="ECO:0000256" key="9">
    <source>
        <dbReference type="ARBA" id="ARBA00023326"/>
    </source>
</evidence>
<sequence length="882" mass="91275">MRPRVRAAGAGACLALAAIVGAAVIVASNDSDGSEARFVGAGSAADPVAAAAAAAAAAPGDPTPSPGQAKPGNRLTSAAALQELRRAGGKKPAAVRVVDGRVRTLTAPAGEALKLPLGVPAGASAETTAGAFVNRYGPAFGIESTTSTKRTSTASLSGGDTVVRFGQYAGGVPVIGGELIVTLNRAGGVLGATAETAISAPVSTSARTGAAAAQRTAVEAVAKDLGADASTLTAGEAKLWLYDPRLVGGQGPGELRPTWWIEVHAAGGTDAHGIGSALVDATDNKSVLVISEHRTARNRIVCDMANRPTDLDEVGNYWCSADPAGPAITRTESGPASTVADVNAAHTFMGQTYDYYASQFGRDSIDGKGMQIRSTVRACHLSCPFENAFWDGAQLTFGSGLVTDDILAHEYTHGVTEHTSNLFYAFQSGAINEAFSDIFGEFVDLAYGTDGPRWRIGEEASIGAIRDMANPNMFDQPAYVGGPFYYMGFLDGGGVHYNSGVANKAAQLIADGGSLNGSTVTGIGLTKSAQLWYRVMHLVTSGSGFADLGAAMQSACRQLVGRFGITRGDCTQVDNAVTATAMFAQPTVPSSAVVDRCNVAGQQPAVRLYQDDMERIGGWTFDRAYWQVIPSGDVPVSLAHSGQRAMYGWVPSAAPAGTTGSATMAAPVVIPAGETHFALHYNVPTFNTTTGGLAIEYSTGTNWVALPADPSTPTPSGAATRGYVTASYDVSSLAGQSVRFRFRLTRGSFDREWLVDDVRLYQCVAAPSVPRNVTAEWTAGNTSTTVTWDRPAAGTAVDHYEVSVDGDPNRTNVAPGGDTTSLVLNGLNATMGHIVRVWAVDAAGRRSLPAELRFAVNPPVACTPGSVVVVNGKPVPCRKPSF</sequence>
<dbReference type="InterPro" id="IPR013856">
    <property type="entry name" value="Peptidase_M4_domain"/>
</dbReference>
<keyword evidence="4 10" id="KW-0732">Signal</keyword>
<proteinExistence type="inferred from homology"/>
<keyword evidence="3" id="KW-0479">Metal-binding</keyword>
<feature type="domain" description="Fibronectin type-III" evidence="11">
    <location>
        <begin position="769"/>
        <end position="860"/>
    </location>
</feature>
<dbReference type="Gene3D" id="3.10.450.490">
    <property type="match status" value="1"/>
</dbReference>
<evidence type="ECO:0000256" key="3">
    <source>
        <dbReference type="ARBA" id="ARBA00022723"/>
    </source>
</evidence>
<keyword evidence="13" id="KW-1185">Reference proteome</keyword>
<comment type="caution">
    <text evidence="12">The sequence shown here is derived from an EMBL/GenBank/DDBJ whole genome shotgun (WGS) entry which is preliminary data.</text>
</comment>
<evidence type="ECO:0000313" key="13">
    <source>
        <dbReference type="Proteomes" id="UP001144280"/>
    </source>
</evidence>
<feature type="chain" id="PRO_5047205530" description="Fibronectin type-III domain-containing protein" evidence="10">
    <location>
        <begin position="23"/>
        <end position="882"/>
    </location>
</feature>
<dbReference type="InterPro" id="IPR013783">
    <property type="entry name" value="Ig-like_fold"/>
</dbReference>
<evidence type="ECO:0000256" key="2">
    <source>
        <dbReference type="ARBA" id="ARBA00022670"/>
    </source>
</evidence>
<dbReference type="InterPro" id="IPR003961">
    <property type="entry name" value="FN3_dom"/>
</dbReference>
<dbReference type="Pfam" id="PF02868">
    <property type="entry name" value="Peptidase_M4_C"/>
    <property type="match status" value="1"/>
</dbReference>
<dbReference type="InterPro" id="IPR050728">
    <property type="entry name" value="Zinc_Metalloprotease_M4"/>
</dbReference>
<dbReference type="Proteomes" id="UP001144280">
    <property type="component" value="Unassembled WGS sequence"/>
</dbReference>
<evidence type="ECO:0000256" key="7">
    <source>
        <dbReference type="ARBA" id="ARBA00023049"/>
    </source>
</evidence>
<name>A0ABQ5QLL7_9ACTN</name>
<keyword evidence="9" id="KW-0624">Polysaccharide degradation</keyword>
<dbReference type="CDD" id="cd09597">
    <property type="entry name" value="M4_TLP"/>
    <property type="match status" value="1"/>
</dbReference>
<dbReference type="EMBL" id="BSDI01000001">
    <property type="protein sequence ID" value="GLH95089.1"/>
    <property type="molecule type" value="Genomic_DNA"/>
</dbReference>
<evidence type="ECO:0000256" key="1">
    <source>
        <dbReference type="ARBA" id="ARBA00009388"/>
    </source>
</evidence>
<dbReference type="PANTHER" id="PTHR33794">
    <property type="entry name" value="BACILLOLYSIN"/>
    <property type="match status" value="1"/>
</dbReference>
<dbReference type="InterPro" id="IPR011096">
    <property type="entry name" value="FTP_domain"/>
</dbReference>
<dbReference type="InterPro" id="IPR036116">
    <property type="entry name" value="FN3_sf"/>
</dbReference>
<gene>
    <name evidence="12" type="ORF">Pa4123_03610</name>
</gene>
<dbReference type="InterPro" id="IPR023612">
    <property type="entry name" value="Peptidase_M4"/>
</dbReference>
<dbReference type="SUPFAM" id="SSF49265">
    <property type="entry name" value="Fibronectin type III"/>
    <property type="match status" value="1"/>
</dbReference>
<dbReference type="CDD" id="cd00063">
    <property type="entry name" value="FN3"/>
    <property type="match status" value="1"/>
</dbReference>
<evidence type="ECO:0000259" key="11">
    <source>
        <dbReference type="PROSITE" id="PS50853"/>
    </source>
</evidence>
<keyword evidence="8" id="KW-0326">Glycosidase</keyword>
<keyword evidence="9" id="KW-0119">Carbohydrate metabolism</keyword>
<evidence type="ECO:0000256" key="6">
    <source>
        <dbReference type="ARBA" id="ARBA00022833"/>
    </source>
</evidence>
<dbReference type="SMART" id="SM00060">
    <property type="entry name" value="FN3"/>
    <property type="match status" value="1"/>
</dbReference>